<keyword evidence="3" id="KW-0479">Metal-binding</keyword>
<dbReference type="GO" id="GO:0004065">
    <property type="term" value="F:arylsulfatase activity"/>
    <property type="evidence" value="ECO:0007669"/>
    <property type="project" value="TreeGrafter"/>
</dbReference>
<organism evidence="9 10">
    <name type="scientific">Pontiella desulfatans</name>
    <dbReference type="NCBI Taxonomy" id="2750659"/>
    <lineage>
        <taxon>Bacteria</taxon>
        <taxon>Pseudomonadati</taxon>
        <taxon>Kiritimatiellota</taxon>
        <taxon>Kiritimatiellia</taxon>
        <taxon>Kiritimatiellales</taxon>
        <taxon>Pontiellaceae</taxon>
        <taxon>Pontiella</taxon>
    </lineage>
</organism>
<keyword evidence="6" id="KW-0106">Calcium</keyword>
<name>A0A6C2UET9_PONDE</name>
<evidence type="ECO:0000256" key="4">
    <source>
        <dbReference type="ARBA" id="ARBA00022729"/>
    </source>
</evidence>
<evidence type="ECO:0000256" key="7">
    <source>
        <dbReference type="SAM" id="SignalP"/>
    </source>
</evidence>
<dbReference type="InterPro" id="IPR017850">
    <property type="entry name" value="Alkaline_phosphatase_core_sf"/>
</dbReference>
<evidence type="ECO:0000256" key="6">
    <source>
        <dbReference type="ARBA" id="ARBA00022837"/>
    </source>
</evidence>
<feature type="chain" id="PRO_5028817847" evidence="7">
    <location>
        <begin position="21"/>
        <end position="507"/>
    </location>
</feature>
<proteinExistence type="inferred from homology"/>
<evidence type="ECO:0000256" key="1">
    <source>
        <dbReference type="ARBA" id="ARBA00001913"/>
    </source>
</evidence>
<dbReference type="AlphaFoldDB" id="A0A6C2UET9"/>
<keyword evidence="10" id="KW-1185">Reference proteome</keyword>
<evidence type="ECO:0000256" key="5">
    <source>
        <dbReference type="ARBA" id="ARBA00022801"/>
    </source>
</evidence>
<dbReference type="InterPro" id="IPR050738">
    <property type="entry name" value="Sulfatase"/>
</dbReference>
<sequence length="507" mass="56114">MSPFRLTLSTVLIAATIATAAPPPPNIVFVLADDLGWTDLACFGSDLYETPNLDKLAKQGVRFTDAYASAPLCSATRAAILSGFAPARQHLHGVTPHKRTEKYESSFADYESWNVEPKLRSAKALKTEIPVQLGQLPLATITIAERLKEASYATGYFGKWHLGPDDDKYPDKQGFDINIGGTHYGWPPSYFSPYRISTLPDGPKGEYVTDRLTDEACAFIKQSAKAEKPFFCYLSHFAVHGPWQGKPDDVEHFKKKIRPGMAHKNPHYAAMIKSMDDSIGQLMDQLNELGLEKSTIIIFTSDNGGIHFTKPETPGTIEGFVTDNAPLRGSKSTTWEGGIRIPQIIRWPGIAKSGSVSKEPVVSTDFYPTLLAAAGLAPQADHPLDGIDLKPILQGKPSSRKQLTWFMPHYMALGMPDEMPSCGVIRVGDWKLIKLFEGGYRLFNLKDDIGETKNLAAAMPEKTAQLEKKLMAELKQQNAFIPAVNPDFDEQAFETYRAKMRQKNFGE</sequence>
<dbReference type="Pfam" id="PF00884">
    <property type="entry name" value="Sulfatase"/>
    <property type="match status" value="1"/>
</dbReference>
<dbReference type="CDD" id="cd16144">
    <property type="entry name" value="ARS_like"/>
    <property type="match status" value="1"/>
</dbReference>
<dbReference type="InterPro" id="IPR000917">
    <property type="entry name" value="Sulfatase_N"/>
</dbReference>
<evidence type="ECO:0000259" key="8">
    <source>
        <dbReference type="Pfam" id="PF00884"/>
    </source>
</evidence>
<dbReference type="Proteomes" id="UP000366872">
    <property type="component" value="Unassembled WGS sequence"/>
</dbReference>
<comment type="cofactor">
    <cofactor evidence="1">
        <name>Ca(2+)</name>
        <dbReference type="ChEBI" id="CHEBI:29108"/>
    </cofactor>
</comment>
<dbReference type="GO" id="GO:0046872">
    <property type="term" value="F:metal ion binding"/>
    <property type="evidence" value="ECO:0007669"/>
    <property type="project" value="UniProtKB-KW"/>
</dbReference>
<accession>A0A6C2UET9</accession>
<evidence type="ECO:0000313" key="10">
    <source>
        <dbReference type="Proteomes" id="UP000366872"/>
    </source>
</evidence>
<dbReference type="PANTHER" id="PTHR42693">
    <property type="entry name" value="ARYLSULFATASE FAMILY MEMBER"/>
    <property type="match status" value="1"/>
</dbReference>
<dbReference type="PANTHER" id="PTHR42693:SF42">
    <property type="entry name" value="ARYLSULFATASE G"/>
    <property type="match status" value="1"/>
</dbReference>
<gene>
    <name evidence="9" type="primary">atsA_281</name>
    <name evidence="9" type="ORF">PDESU_06328</name>
</gene>
<dbReference type="RefSeq" id="WP_168442720.1">
    <property type="nucleotide sequence ID" value="NZ_CAAHFG010000005.1"/>
</dbReference>
<dbReference type="Gene3D" id="3.40.720.10">
    <property type="entry name" value="Alkaline Phosphatase, subunit A"/>
    <property type="match status" value="1"/>
</dbReference>
<evidence type="ECO:0000313" key="9">
    <source>
        <dbReference type="EMBL" id="VGO17726.1"/>
    </source>
</evidence>
<dbReference type="EMBL" id="CAAHFG010000005">
    <property type="protein sequence ID" value="VGO17726.1"/>
    <property type="molecule type" value="Genomic_DNA"/>
</dbReference>
<dbReference type="SUPFAM" id="SSF53649">
    <property type="entry name" value="Alkaline phosphatase-like"/>
    <property type="match status" value="1"/>
</dbReference>
<keyword evidence="5" id="KW-0378">Hydrolase</keyword>
<evidence type="ECO:0000256" key="2">
    <source>
        <dbReference type="ARBA" id="ARBA00008779"/>
    </source>
</evidence>
<feature type="domain" description="Sulfatase N-terminal" evidence="8">
    <location>
        <begin position="25"/>
        <end position="375"/>
    </location>
</feature>
<comment type="similarity">
    <text evidence="2">Belongs to the sulfatase family.</text>
</comment>
<protein>
    <submittedName>
        <fullName evidence="9">Arylsulfatase</fullName>
    </submittedName>
</protein>
<evidence type="ECO:0000256" key="3">
    <source>
        <dbReference type="ARBA" id="ARBA00022723"/>
    </source>
</evidence>
<dbReference type="Gene3D" id="3.30.1120.10">
    <property type="match status" value="1"/>
</dbReference>
<feature type="signal peptide" evidence="7">
    <location>
        <begin position="1"/>
        <end position="20"/>
    </location>
</feature>
<keyword evidence="4 7" id="KW-0732">Signal</keyword>
<reference evidence="9 10" key="1">
    <citation type="submission" date="2019-04" db="EMBL/GenBank/DDBJ databases">
        <authorList>
            <person name="Van Vliet M D."/>
        </authorList>
    </citation>
    <scope>NUCLEOTIDE SEQUENCE [LARGE SCALE GENOMIC DNA]</scope>
    <source>
        <strain evidence="9 10">F1</strain>
    </source>
</reference>